<name>D7CME6_SYNLT</name>
<reference evidence="2 3" key="2">
    <citation type="journal article" date="2010" name="Stand. Genomic Sci.">
        <title>Complete genome sequence of Syntrophothermus lipocalidus type strain (TGB-C1).</title>
        <authorList>
            <person name="Djao O.D."/>
            <person name="Zhang X."/>
            <person name="Lucas S."/>
            <person name="Lapidus A."/>
            <person name="Del Rio T.G."/>
            <person name="Nolan M."/>
            <person name="Tice H."/>
            <person name="Cheng J.F."/>
            <person name="Han C."/>
            <person name="Tapia R."/>
            <person name="Goodwin L."/>
            <person name="Pitluck S."/>
            <person name="Liolios K."/>
            <person name="Ivanova N."/>
            <person name="Mavromatis K."/>
            <person name="Mikhailova N."/>
            <person name="Ovchinnikova G."/>
            <person name="Pati A."/>
            <person name="Brambilla E."/>
            <person name="Chen A."/>
            <person name="Palaniappan K."/>
            <person name="Land M."/>
            <person name="Hauser L."/>
            <person name="Chang Y.J."/>
            <person name="Jeffries C.D."/>
            <person name="Rohde M."/>
            <person name="Sikorski J."/>
            <person name="Spring S."/>
            <person name="Goker M."/>
            <person name="Detter J.C."/>
            <person name="Woyke T."/>
            <person name="Bristow J."/>
            <person name="Eisen J.A."/>
            <person name="Markowitz V."/>
            <person name="Hugenholtz P."/>
            <person name="Kyrpides N.C."/>
            <person name="Klenk H.P."/>
        </authorList>
    </citation>
    <scope>NUCLEOTIDE SEQUENCE [LARGE SCALE GENOMIC DNA]</scope>
    <source>
        <strain evidence="3">DSM 12680 / TGB-C1</strain>
    </source>
</reference>
<sequence>MKREIVLREGIMTDGLVEEMQNYYRPLPKGLDYVKFRQERWREKESIVVYSAEQNGETIGWVVYDPGKSTVEELLVKPDLVQPETAWQLLDELVKQESLVAAETWQEDKAKQSAMIEYGFRPVRHFLQEGFSITKMELSTQAYFRRLKEYKPVKEYSTRERVALEKVPESQEPGEIKAALVGLLDKLGGIKRFVKPGKTVVLKPNIVSEHGLKDGIPKGGIVTDIRLVKALVELLLPLAGKVIIAEGASINRSATTKLFEHYGYPEIVKTAPDKISLVDLNADETVEKPVPGGKRMLARKIPVTLEEADVIISLPVMKIHFAAGVSLAVKNLQGTMPPLEKYMTHFFGLWQNLVNIHHLVKPNLIIIDGLYGQEDFGPISGTPKKMDLLIAGTNPIAVDSIATRVMGLDPLSSPPVLLGYLQGLGPVELDLIDIIGPPLDEVTSKFREPELDISGGESFHVHDGDACRGCRAYLHFVLSKLRRPDPKDPSRLLIDRPFDRKVNLFLGPDTRANINPEEANIFMGMCQQHRADVGIHLPGCPPHTEVIIDGVYRMFPDVEKAKYADKSEEAVLGEMLQQILASLEV</sequence>
<dbReference type="AlphaFoldDB" id="D7CME6"/>
<dbReference type="Pfam" id="PF04015">
    <property type="entry name" value="DUF362"/>
    <property type="match status" value="1"/>
</dbReference>
<reference evidence="3" key="1">
    <citation type="journal article" date="2010" name="Stand. Genomic Sci.">
        <title>Complete genome sequence of Syntrophothermus lipocalidus type strain (TGB-C1T).</title>
        <authorList>
            <consortium name="US DOE Joint Genome Institute (JGI-PGF)"/>
            <person name="Djao O."/>
            <person name="Zhang X."/>
            <person name="Lucas S."/>
            <person name="Lapidus A."/>
            <person name="Glavina Del Rio T."/>
            <person name="Nolan M."/>
            <person name="Tice H."/>
            <person name="Cheng J."/>
            <person name="Han C."/>
            <person name="Tapia R."/>
            <person name="Goodwin L."/>
            <person name="Pitluck S."/>
            <person name="Liolios K."/>
            <person name="Ivanova N."/>
            <person name="Mavromatis K."/>
            <person name="Mikhailova N."/>
            <person name="Ovchinnikova G."/>
            <person name="Pati A."/>
            <person name="Brambilla E."/>
            <person name="Chen A."/>
            <person name="Palaniappan K."/>
            <person name="Land M."/>
            <person name="Hauser L."/>
            <person name="Chang Y."/>
            <person name="Jeffries C."/>
            <person name="Rohde M."/>
            <person name="Sikorski J."/>
            <person name="Spring S."/>
            <person name="Goker M."/>
            <person name="Detter J."/>
            <person name="Woyke T."/>
            <person name="Bristow J."/>
            <person name="Eisen J."/>
            <person name="Markowitz V."/>
            <person name="Hugenholtz P."/>
            <person name="Kyrpides N."/>
            <person name="Klenk H."/>
        </authorList>
    </citation>
    <scope>NUCLEOTIDE SEQUENCE [LARGE SCALE GENOMIC DNA]</scope>
    <source>
        <strain evidence="3">DSM 12680 / TGB-C1</strain>
    </source>
</reference>
<feature type="domain" description="DUF362" evidence="1">
    <location>
        <begin position="200"/>
        <end position="403"/>
    </location>
</feature>
<evidence type="ECO:0000313" key="3">
    <source>
        <dbReference type="Proteomes" id="UP000000378"/>
    </source>
</evidence>
<dbReference type="HOGENOM" id="CLU_466123_0_0_9"/>
<proteinExistence type="predicted"/>
<accession>D7CME6</accession>
<dbReference type="RefSeq" id="WP_013175283.1">
    <property type="nucleotide sequence ID" value="NC_014220.1"/>
</dbReference>
<dbReference type="STRING" id="643648.Slip_1104"/>
<gene>
    <name evidence="2" type="ordered locus">Slip_1104</name>
</gene>
<organism evidence="2 3">
    <name type="scientific">Syntrophothermus lipocalidus (strain DSM 12680 / TGB-C1)</name>
    <dbReference type="NCBI Taxonomy" id="643648"/>
    <lineage>
        <taxon>Bacteria</taxon>
        <taxon>Bacillati</taxon>
        <taxon>Bacillota</taxon>
        <taxon>Clostridia</taxon>
        <taxon>Eubacteriales</taxon>
        <taxon>Syntrophomonadaceae</taxon>
        <taxon>Syntrophothermus</taxon>
    </lineage>
</organism>
<dbReference type="Proteomes" id="UP000000378">
    <property type="component" value="Chromosome"/>
</dbReference>
<keyword evidence="3" id="KW-1185">Reference proteome</keyword>
<dbReference type="InterPro" id="IPR007160">
    <property type="entry name" value="DUF362"/>
</dbReference>
<dbReference type="eggNOG" id="COG2006">
    <property type="taxonomic scope" value="Bacteria"/>
</dbReference>
<protein>
    <recommendedName>
        <fullName evidence="1">DUF362 domain-containing protein</fullName>
    </recommendedName>
</protein>
<evidence type="ECO:0000259" key="1">
    <source>
        <dbReference type="Pfam" id="PF04015"/>
    </source>
</evidence>
<evidence type="ECO:0000313" key="2">
    <source>
        <dbReference type="EMBL" id="ADI01881.1"/>
    </source>
</evidence>
<dbReference type="KEGG" id="slp:Slip_1104"/>
<dbReference type="EMBL" id="CP002048">
    <property type="protein sequence ID" value="ADI01881.1"/>
    <property type="molecule type" value="Genomic_DNA"/>
</dbReference>